<name>A0A2J6RVR3_HYAVF</name>
<dbReference type="Proteomes" id="UP000235786">
    <property type="component" value="Unassembled WGS sequence"/>
</dbReference>
<dbReference type="EMBL" id="KZ613943">
    <property type="protein sequence ID" value="PMD42615.1"/>
    <property type="molecule type" value="Genomic_DNA"/>
</dbReference>
<sequence>MALLSAGTVLPLVPASGIQCLYLRTVVLAKVGETLGLKLSEKSEIFWGKIVRGNTSQILPIRHALGYLAEPAVAPSPDLRRIQNLARHSDPLNCKIHCSKADHSIRDFLDQG</sequence>
<protein>
    <submittedName>
        <fullName evidence="1">Uncharacterized protein</fullName>
    </submittedName>
</protein>
<accession>A0A2J6RVR3</accession>
<dbReference type="AlphaFoldDB" id="A0A2J6RVR3"/>
<gene>
    <name evidence="1" type="ORF">L207DRAFT_622738</name>
</gene>
<evidence type="ECO:0000313" key="1">
    <source>
        <dbReference type="EMBL" id="PMD42615.1"/>
    </source>
</evidence>
<keyword evidence="2" id="KW-1185">Reference proteome</keyword>
<proteinExistence type="predicted"/>
<reference evidence="1 2" key="1">
    <citation type="submission" date="2016-04" db="EMBL/GenBank/DDBJ databases">
        <title>A degradative enzymes factory behind the ericoid mycorrhizal symbiosis.</title>
        <authorList>
            <consortium name="DOE Joint Genome Institute"/>
            <person name="Martino E."/>
            <person name="Morin E."/>
            <person name="Grelet G."/>
            <person name="Kuo A."/>
            <person name="Kohler A."/>
            <person name="Daghino S."/>
            <person name="Barry K."/>
            <person name="Choi C."/>
            <person name="Cichocki N."/>
            <person name="Clum A."/>
            <person name="Copeland A."/>
            <person name="Hainaut M."/>
            <person name="Haridas S."/>
            <person name="Labutti K."/>
            <person name="Lindquist E."/>
            <person name="Lipzen A."/>
            <person name="Khouja H.-R."/>
            <person name="Murat C."/>
            <person name="Ohm R."/>
            <person name="Olson A."/>
            <person name="Spatafora J."/>
            <person name="Veneault-Fourrey C."/>
            <person name="Henrissat B."/>
            <person name="Grigoriev I."/>
            <person name="Martin F."/>
            <person name="Perotto S."/>
        </authorList>
    </citation>
    <scope>NUCLEOTIDE SEQUENCE [LARGE SCALE GENOMIC DNA]</scope>
    <source>
        <strain evidence="1 2">F</strain>
    </source>
</reference>
<organism evidence="1 2">
    <name type="scientific">Hyaloscypha variabilis (strain UAMH 11265 / GT02V1 / F)</name>
    <name type="common">Meliniomyces variabilis</name>
    <dbReference type="NCBI Taxonomy" id="1149755"/>
    <lineage>
        <taxon>Eukaryota</taxon>
        <taxon>Fungi</taxon>
        <taxon>Dikarya</taxon>
        <taxon>Ascomycota</taxon>
        <taxon>Pezizomycotina</taxon>
        <taxon>Leotiomycetes</taxon>
        <taxon>Helotiales</taxon>
        <taxon>Hyaloscyphaceae</taxon>
        <taxon>Hyaloscypha</taxon>
        <taxon>Hyaloscypha variabilis</taxon>
    </lineage>
</organism>
<evidence type="ECO:0000313" key="2">
    <source>
        <dbReference type="Proteomes" id="UP000235786"/>
    </source>
</evidence>